<reference evidence="2 3" key="1">
    <citation type="submission" date="2018-07" db="EMBL/GenBank/DDBJ databases">
        <title>Genome sequencing of rice bacterial endophytes.</title>
        <authorList>
            <person name="Venturi V."/>
        </authorList>
    </citation>
    <scope>NUCLEOTIDE SEQUENCE [LARGE SCALE GENOMIC DNA]</scope>
    <source>
        <strain evidence="2 3">AG1002</strain>
    </source>
</reference>
<organism evidence="2 3">
    <name type="scientific">Ectopseudomonas oleovorans</name>
    <name type="common">Pseudomonas oleovorans</name>
    <dbReference type="NCBI Taxonomy" id="301"/>
    <lineage>
        <taxon>Bacteria</taxon>
        <taxon>Pseudomonadati</taxon>
        <taxon>Pseudomonadota</taxon>
        <taxon>Gammaproteobacteria</taxon>
        <taxon>Pseudomonadales</taxon>
        <taxon>Pseudomonadaceae</taxon>
        <taxon>Ectopseudomonas</taxon>
    </lineage>
</organism>
<keyword evidence="1" id="KW-0812">Transmembrane</keyword>
<dbReference type="AlphaFoldDB" id="A0A3D9EF33"/>
<comment type="caution">
    <text evidence="2">The sequence shown here is derived from an EMBL/GenBank/DDBJ whole genome shotgun (WGS) entry which is preliminary data.</text>
</comment>
<dbReference type="Proteomes" id="UP000256988">
    <property type="component" value="Unassembled WGS sequence"/>
</dbReference>
<keyword evidence="1" id="KW-0472">Membrane</keyword>
<feature type="transmembrane region" description="Helical" evidence="1">
    <location>
        <begin position="24"/>
        <end position="43"/>
    </location>
</feature>
<sequence length="46" mass="4630">MAAIGSVTAGDFPRRLAPEPSTSAFAPSLAALAFALALALFLATRP</sequence>
<gene>
    <name evidence="2" type="ORF">DFO60_3436</name>
</gene>
<proteinExistence type="predicted"/>
<keyword evidence="1" id="KW-1133">Transmembrane helix</keyword>
<accession>A0A3D9EF33</accession>
<dbReference type="EMBL" id="QRDL01000005">
    <property type="protein sequence ID" value="RED01814.1"/>
    <property type="molecule type" value="Genomic_DNA"/>
</dbReference>
<evidence type="ECO:0000313" key="3">
    <source>
        <dbReference type="Proteomes" id="UP000256988"/>
    </source>
</evidence>
<evidence type="ECO:0000256" key="1">
    <source>
        <dbReference type="SAM" id="Phobius"/>
    </source>
</evidence>
<name>A0A3D9EF33_ECTOL</name>
<evidence type="ECO:0000313" key="2">
    <source>
        <dbReference type="EMBL" id="RED01814.1"/>
    </source>
</evidence>
<protein>
    <submittedName>
        <fullName evidence="2">Uncharacterized protein</fullName>
    </submittedName>
</protein>